<evidence type="ECO:0000256" key="6">
    <source>
        <dbReference type="ARBA" id="ARBA00023002"/>
    </source>
</evidence>
<dbReference type="SUPFAM" id="SSF54862">
    <property type="entry name" value="4Fe-4S ferredoxins"/>
    <property type="match status" value="1"/>
</dbReference>
<evidence type="ECO:0000256" key="1">
    <source>
        <dbReference type="ARBA" id="ARBA00001974"/>
    </source>
</evidence>
<dbReference type="GO" id="GO:0051539">
    <property type="term" value="F:4 iron, 4 sulfur cluster binding"/>
    <property type="evidence" value="ECO:0007669"/>
    <property type="project" value="UniProtKB-KW"/>
</dbReference>
<dbReference type="InterPro" id="IPR017896">
    <property type="entry name" value="4Fe4S_Fe-S-bd"/>
</dbReference>
<keyword evidence="8" id="KW-0411">Iron-sulfur</keyword>
<dbReference type="PROSITE" id="PS00198">
    <property type="entry name" value="4FE4S_FER_1"/>
    <property type="match status" value="2"/>
</dbReference>
<feature type="domain" description="4Fe-4S ferredoxin-type" evidence="9">
    <location>
        <begin position="197"/>
        <end position="226"/>
    </location>
</feature>
<dbReference type="GO" id="GO:0016491">
    <property type="term" value="F:oxidoreductase activity"/>
    <property type="evidence" value="ECO:0007669"/>
    <property type="project" value="UniProtKB-KW"/>
</dbReference>
<keyword evidence="5" id="KW-0285">Flavoprotein</keyword>
<comment type="caution">
    <text evidence="10">The sequence shown here is derived from an EMBL/GenBank/DDBJ whole genome shotgun (WGS) entry which is preliminary data.</text>
</comment>
<keyword evidence="6" id="KW-0560">Oxidoreductase</keyword>
<feature type="non-terminal residue" evidence="10">
    <location>
        <position position="1"/>
    </location>
</feature>
<accession>X0TTC7</accession>
<dbReference type="SUPFAM" id="SSF51905">
    <property type="entry name" value="FAD/NAD(P)-binding domain"/>
    <property type="match status" value="1"/>
</dbReference>
<evidence type="ECO:0000259" key="9">
    <source>
        <dbReference type="PROSITE" id="PS51379"/>
    </source>
</evidence>
<evidence type="ECO:0000256" key="3">
    <source>
        <dbReference type="ARBA" id="ARBA00022485"/>
    </source>
</evidence>
<name>X0TTC7_9ZZZZ</name>
<dbReference type="InterPro" id="IPR039650">
    <property type="entry name" value="HdrA-like"/>
</dbReference>
<keyword evidence="7" id="KW-0408">Iron</keyword>
<evidence type="ECO:0000256" key="4">
    <source>
        <dbReference type="ARBA" id="ARBA00022723"/>
    </source>
</evidence>
<keyword evidence="5" id="KW-0274">FAD</keyword>
<dbReference type="Gene3D" id="3.30.70.20">
    <property type="match status" value="1"/>
</dbReference>
<keyword evidence="3" id="KW-0004">4Fe-4S</keyword>
<dbReference type="InterPro" id="IPR036188">
    <property type="entry name" value="FAD/NAD-bd_sf"/>
</dbReference>
<dbReference type="InterPro" id="IPR017900">
    <property type="entry name" value="4Fe4S_Fe_S_CS"/>
</dbReference>
<proteinExistence type="inferred from homology"/>
<evidence type="ECO:0000256" key="5">
    <source>
        <dbReference type="ARBA" id="ARBA00022827"/>
    </source>
</evidence>
<dbReference type="EMBL" id="BARS01019483">
    <property type="protein sequence ID" value="GAF91427.1"/>
    <property type="molecule type" value="Genomic_DNA"/>
</dbReference>
<sequence length="240" mass="26095">LLKEKVPEAAVYQLYIDMRCPGSGYEEFYERLQREGVNFIRGRAGEVTNIAETPEEEGKLIVNVEDTLVRRKRRLPVDMVILSCALEPTADAEQLARIFSLSRKADGFFLEKHPKLDPVATMTDGVFVVGCCQSPKDIPDTVAQASAAAARALAMISKGKVEIEAATAVIDEELCSGCRICNELCPYKAISFDEEKKISSVNEAVCKGCGVCVSACPSAAITGKHFTTEQILSEIEGVLV</sequence>
<reference evidence="10" key="1">
    <citation type="journal article" date="2014" name="Front. Microbiol.">
        <title>High frequency of phylogenetically diverse reductive dehalogenase-homologous genes in deep subseafloor sedimentary metagenomes.</title>
        <authorList>
            <person name="Kawai M."/>
            <person name="Futagami T."/>
            <person name="Toyoda A."/>
            <person name="Takaki Y."/>
            <person name="Nishi S."/>
            <person name="Hori S."/>
            <person name="Arai W."/>
            <person name="Tsubouchi T."/>
            <person name="Morono Y."/>
            <person name="Uchiyama I."/>
            <person name="Ito T."/>
            <person name="Fujiyama A."/>
            <person name="Inagaki F."/>
            <person name="Takami H."/>
        </authorList>
    </citation>
    <scope>NUCLEOTIDE SEQUENCE</scope>
    <source>
        <strain evidence="10">Expedition CK06-06</strain>
    </source>
</reference>
<evidence type="ECO:0000313" key="10">
    <source>
        <dbReference type="EMBL" id="GAF91427.1"/>
    </source>
</evidence>
<dbReference type="GO" id="GO:0046872">
    <property type="term" value="F:metal ion binding"/>
    <property type="evidence" value="ECO:0007669"/>
    <property type="project" value="UniProtKB-KW"/>
</dbReference>
<organism evidence="10">
    <name type="scientific">marine sediment metagenome</name>
    <dbReference type="NCBI Taxonomy" id="412755"/>
    <lineage>
        <taxon>unclassified sequences</taxon>
        <taxon>metagenomes</taxon>
        <taxon>ecological metagenomes</taxon>
    </lineage>
</organism>
<evidence type="ECO:0000256" key="8">
    <source>
        <dbReference type="ARBA" id="ARBA00023014"/>
    </source>
</evidence>
<evidence type="ECO:0000256" key="7">
    <source>
        <dbReference type="ARBA" id="ARBA00023004"/>
    </source>
</evidence>
<protein>
    <recommendedName>
        <fullName evidence="9">4Fe-4S ferredoxin-type domain-containing protein</fullName>
    </recommendedName>
</protein>
<comment type="cofactor">
    <cofactor evidence="1">
        <name>FAD</name>
        <dbReference type="ChEBI" id="CHEBI:57692"/>
    </cofactor>
</comment>
<gene>
    <name evidence="10" type="ORF">S01H1_31570</name>
</gene>
<dbReference type="PANTHER" id="PTHR43498:SF1">
    <property type="entry name" value="COB--COM HETERODISULFIDE REDUCTASE IRON-SULFUR SUBUNIT A"/>
    <property type="match status" value="1"/>
</dbReference>
<dbReference type="AlphaFoldDB" id="X0TTC7"/>
<dbReference type="Gene3D" id="3.50.50.60">
    <property type="entry name" value="FAD/NAD(P)-binding domain"/>
    <property type="match status" value="1"/>
</dbReference>
<dbReference type="Pfam" id="PF13237">
    <property type="entry name" value="Fer4_10"/>
    <property type="match status" value="1"/>
</dbReference>
<keyword evidence="4" id="KW-0479">Metal-binding</keyword>
<feature type="domain" description="4Fe-4S ferredoxin-type" evidence="9">
    <location>
        <begin position="166"/>
        <end position="195"/>
    </location>
</feature>
<dbReference type="PANTHER" id="PTHR43498">
    <property type="entry name" value="FERREDOXIN:COB-COM HETERODISULFIDE REDUCTASE SUBUNIT A"/>
    <property type="match status" value="1"/>
</dbReference>
<evidence type="ECO:0000256" key="2">
    <source>
        <dbReference type="ARBA" id="ARBA00006561"/>
    </source>
</evidence>
<comment type="similarity">
    <text evidence="2">Belongs to the HdrA family.</text>
</comment>
<dbReference type="PROSITE" id="PS51379">
    <property type="entry name" value="4FE4S_FER_2"/>
    <property type="match status" value="2"/>
</dbReference>